<dbReference type="SMART" id="SM00382">
    <property type="entry name" value="AAA"/>
    <property type="match status" value="1"/>
</dbReference>
<evidence type="ECO:0000313" key="3">
    <source>
        <dbReference type="Proteomes" id="UP000000445"/>
    </source>
</evidence>
<feature type="domain" description="AAA+ ATPase" evidence="1">
    <location>
        <begin position="36"/>
        <end position="255"/>
    </location>
</feature>
<proteinExistence type="predicted"/>
<evidence type="ECO:0000259" key="1">
    <source>
        <dbReference type="SMART" id="SM00382"/>
    </source>
</evidence>
<reference evidence="2 3" key="1">
    <citation type="journal article" date="2009" name="Biosci. Biotechnol. Biochem.">
        <title>WeGAS: a web-based microbial genome annotation system.</title>
        <authorList>
            <person name="Lee D."/>
            <person name="Seo H."/>
            <person name="Park C."/>
            <person name="Park K."/>
        </authorList>
    </citation>
    <scope>NUCLEOTIDE SEQUENCE [LARGE SCALE GENOMIC DNA]</scope>
    <source>
        <strain evidence="3">ATCC 49049 / DSM 4359 / NBRC 107923 / NS-E</strain>
    </source>
</reference>
<dbReference type="CDD" id="cd00009">
    <property type="entry name" value="AAA"/>
    <property type="match status" value="1"/>
</dbReference>
<dbReference type="SUPFAM" id="SSF52540">
    <property type="entry name" value="P-loop containing nucleoside triphosphate hydrolases"/>
    <property type="match status" value="1"/>
</dbReference>
<dbReference type="EMBL" id="CP000916">
    <property type="protein sequence ID" value="ACM23484.1"/>
    <property type="molecule type" value="Genomic_DNA"/>
</dbReference>
<protein>
    <submittedName>
        <fullName evidence="2">AAA ATPase</fullName>
    </submittedName>
</protein>
<dbReference type="HOGENOM" id="CLU_058017_0_0_0"/>
<dbReference type="STRING" id="309803.CTN_1308"/>
<evidence type="ECO:0000313" key="2">
    <source>
        <dbReference type="EMBL" id="ACM23484.1"/>
    </source>
</evidence>
<dbReference type="InterPro" id="IPR003593">
    <property type="entry name" value="AAA+_ATPase"/>
</dbReference>
<dbReference type="eggNOG" id="COG1373">
    <property type="taxonomic scope" value="Bacteria"/>
</dbReference>
<name>B9K951_THENN</name>
<dbReference type="Proteomes" id="UP000000445">
    <property type="component" value="Chromosome"/>
</dbReference>
<dbReference type="InterPro" id="IPR027417">
    <property type="entry name" value="P-loop_NTPase"/>
</dbReference>
<keyword evidence="3" id="KW-1185">Reference proteome</keyword>
<organism evidence="2 3">
    <name type="scientific">Thermotoga neapolitana (strain ATCC 49049 / DSM 4359 / NBRC 107923 / NS-E)</name>
    <dbReference type="NCBI Taxonomy" id="309803"/>
    <lineage>
        <taxon>Bacteria</taxon>
        <taxon>Thermotogati</taxon>
        <taxon>Thermotogota</taxon>
        <taxon>Thermotogae</taxon>
        <taxon>Thermotogales</taxon>
        <taxon>Thermotogaceae</taxon>
        <taxon>Thermotoga</taxon>
    </lineage>
</organism>
<sequence>MYDQIIERLEIQMNRMISYLPEKRRLFFQDLEERFTPRAILLYGPRGTGKTTFLLSMAKKNGFLYVSGDDLSLLNVSFHELAQEILKNYPGIVIDEVHFLKNWSVILKVLYDTFPGKTIWVSDSSSIVMKKGTSDLSRRFVLMKLPLMSFREFIHFETGKVLEKLNSPFVPLSDYAASLMKQVDVMSLFRDYREKGTRPFYREGNFRERMMNILDKTIYYDIPHLIGTVTENHIGVMKAIVGHLLYSRIPTINIESMSREWGVGKQKLYQLLHVMEEIELVNIVRKERAEKPFSKGSKIFLADPSMYHVFEGETGNFREAFVVFALKEKGKIYASKNEEEADFIFEGMKLEVGGKRKKRKSSDFVIRDDIDLPVRNSIPMWVLGMLW</sequence>
<dbReference type="RefSeq" id="WP_012311188.1">
    <property type="nucleotide sequence ID" value="NC_011978.1"/>
</dbReference>
<dbReference type="PANTHER" id="PTHR42990">
    <property type="entry name" value="ATPASE"/>
    <property type="match status" value="1"/>
</dbReference>
<dbReference type="PANTHER" id="PTHR42990:SF1">
    <property type="entry name" value="AAA+ ATPASE DOMAIN-CONTAINING PROTEIN"/>
    <property type="match status" value="1"/>
</dbReference>
<dbReference type="InterPro" id="IPR041682">
    <property type="entry name" value="AAA_14"/>
</dbReference>
<dbReference type="Pfam" id="PF13173">
    <property type="entry name" value="AAA_14"/>
    <property type="match status" value="1"/>
</dbReference>
<dbReference type="AlphaFoldDB" id="B9K951"/>
<gene>
    <name evidence="2" type="ordered locus">CTN_1308</name>
</gene>
<accession>B9K951</accession>
<dbReference type="Gene3D" id="3.40.50.300">
    <property type="entry name" value="P-loop containing nucleotide triphosphate hydrolases"/>
    <property type="match status" value="1"/>
</dbReference>
<dbReference type="KEGG" id="tna:CTN_1308"/>